<dbReference type="Proteomes" id="UP001597463">
    <property type="component" value="Unassembled WGS sequence"/>
</dbReference>
<evidence type="ECO:0000313" key="1">
    <source>
        <dbReference type="EMBL" id="MFD2756182.1"/>
    </source>
</evidence>
<comment type="caution">
    <text evidence="1">The sequence shown here is derived from an EMBL/GenBank/DDBJ whole genome shotgun (WGS) entry which is preliminary data.</text>
</comment>
<accession>A0ABW5URC3</accession>
<protein>
    <submittedName>
        <fullName evidence="1">RBBP9/YdeN family alpha/beta hydrolase</fullName>
    </submittedName>
</protein>
<dbReference type="Gene3D" id="3.40.50.1820">
    <property type="entry name" value="alpha/beta hydrolase"/>
    <property type="match status" value="1"/>
</dbReference>
<dbReference type="Pfam" id="PF06821">
    <property type="entry name" value="Ser_hydrolase"/>
    <property type="match status" value="1"/>
</dbReference>
<dbReference type="GO" id="GO:0016787">
    <property type="term" value="F:hydrolase activity"/>
    <property type="evidence" value="ECO:0007669"/>
    <property type="project" value="UniProtKB-KW"/>
</dbReference>
<evidence type="ECO:0000313" key="2">
    <source>
        <dbReference type="Proteomes" id="UP001597463"/>
    </source>
</evidence>
<reference evidence="2" key="1">
    <citation type="journal article" date="2019" name="Int. J. Syst. Evol. Microbiol.">
        <title>The Global Catalogue of Microorganisms (GCM) 10K type strain sequencing project: providing services to taxonomists for standard genome sequencing and annotation.</title>
        <authorList>
            <consortium name="The Broad Institute Genomics Platform"/>
            <consortium name="The Broad Institute Genome Sequencing Center for Infectious Disease"/>
            <person name="Wu L."/>
            <person name="Ma J."/>
        </authorList>
    </citation>
    <scope>NUCLEOTIDE SEQUENCE [LARGE SCALE GENOMIC DNA]</scope>
    <source>
        <strain evidence="2">TISTR 1906</strain>
    </source>
</reference>
<keyword evidence="1" id="KW-0378">Hydrolase</keyword>
<dbReference type="SUPFAM" id="SSF53474">
    <property type="entry name" value="alpha/beta-Hydrolases"/>
    <property type="match status" value="1"/>
</dbReference>
<proteinExistence type="predicted"/>
<dbReference type="InterPro" id="IPR010662">
    <property type="entry name" value="RBBP9/YdeN"/>
</dbReference>
<dbReference type="RefSeq" id="WP_066483122.1">
    <property type="nucleotide sequence ID" value="NZ_BCNT01000020.1"/>
</dbReference>
<gene>
    <name evidence="1" type="ORF">ACFSW6_19090</name>
</gene>
<dbReference type="EMBL" id="JBHUMV010000009">
    <property type="protein sequence ID" value="MFD2756182.1"/>
    <property type="molecule type" value="Genomic_DNA"/>
</dbReference>
<dbReference type="InterPro" id="IPR029058">
    <property type="entry name" value="AB_hydrolase_fold"/>
</dbReference>
<organism evidence="1 2">
    <name type="scientific">Comamonas terrae</name>
    <dbReference type="NCBI Taxonomy" id="673548"/>
    <lineage>
        <taxon>Bacteria</taxon>
        <taxon>Pseudomonadati</taxon>
        <taxon>Pseudomonadota</taxon>
        <taxon>Betaproteobacteria</taxon>
        <taxon>Burkholderiales</taxon>
        <taxon>Comamonadaceae</taxon>
        <taxon>Comamonas</taxon>
    </lineage>
</organism>
<keyword evidence="2" id="KW-1185">Reference proteome</keyword>
<name>A0ABW5URC3_9BURK</name>
<sequence>MQATVLIVPGLRDHVETHWQTLLAAQLPRVHTVPPMGRSGAGLNRAARVQAIEQAAQAISGPLVIVAHSGGCPMVAHWAAQTSRPVKGALLATPPELDRPMPEGYPPLQALKDGGWLPVPLQALPFPSIVAASRNDPLARFAQVEQMASAWGSRLVDLGEVGHLNPASGYGEWPRAHEFIAELSA</sequence>